<dbReference type="RefSeq" id="WP_075545974.1">
    <property type="nucleotide sequence ID" value="NZ_CADEAW010000076.1"/>
</dbReference>
<dbReference type="Proteomes" id="UP000192335">
    <property type="component" value="Unassembled WGS sequence"/>
</dbReference>
<accession>A0A8E2LQD6</accession>
<dbReference type="GeneID" id="66598609"/>
<name>A0A8E2LQD6_9MYCO</name>
<dbReference type="AlphaFoldDB" id="A0A8E2LQD6"/>
<reference evidence="1 2" key="1">
    <citation type="submission" date="2017-02" db="EMBL/GenBank/DDBJ databases">
        <title>Mycobacterium kansasii genomes.</title>
        <authorList>
            <person name="Borowka P."/>
            <person name="Strapagiel D."/>
            <person name="Marciniak B."/>
            <person name="Lach J."/>
            <person name="Bakula Z."/>
            <person name="Van Ingen J."/>
            <person name="Safianowska A."/>
            <person name="Brzostek A."/>
            <person name="Dziadek J."/>
            <person name="Jagielski T."/>
        </authorList>
    </citation>
    <scope>NUCLEOTIDE SEQUENCE [LARGE SCALE GENOMIC DNA]</scope>
    <source>
        <strain evidence="1 2">12MK</strain>
    </source>
</reference>
<gene>
    <name evidence="1" type="ORF">B4U45_14725</name>
</gene>
<evidence type="ECO:0000313" key="2">
    <source>
        <dbReference type="Proteomes" id="UP000192335"/>
    </source>
</evidence>
<evidence type="ECO:0000313" key="1">
    <source>
        <dbReference type="EMBL" id="ORC07665.1"/>
    </source>
</evidence>
<proteinExistence type="predicted"/>
<protein>
    <submittedName>
        <fullName evidence="1">Uncharacterized protein</fullName>
    </submittedName>
</protein>
<sequence>MGSDELQVVLGQLGVTASQSQGLGAQLAAGTTPPSPGQPFQATTAAVRGINAAIGGAAAEFGTRTQATGAAVTAAAAGYAHQETTAAAEMAAVTQVTVV</sequence>
<dbReference type="OrthoDB" id="4750032at2"/>
<organism evidence="1 2">
    <name type="scientific">Mycobacterium persicum</name>
    <dbReference type="NCBI Taxonomy" id="1487726"/>
    <lineage>
        <taxon>Bacteria</taxon>
        <taxon>Bacillati</taxon>
        <taxon>Actinomycetota</taxon>
        <taxon>Actinomycetes</taxon>
        <taxon>Mycobacteriales</taxon>
        <taxon>Mycobacteriaceae</taxon>
        <taxon>Mycobacterium</taxon>
    </lineage>
</organism>
<comment type="caution">
    <text evidence="1">The sequence shown here is derived from an EMBL/GenBank/DDBJ whole genome shotgun (WGS) entry which is preliminary data.</text>
</comment>
<dbReference type="EMBL" id="MWQA01000001">
    <property type="protein sequence ID" value="ORC07665.1"/>
    <property type="molecule type" value="Genomic_DNA"/>
</dbReference>